<evidence type="ECO:0000313" key="3">
    <source>
        <dbReference type="EMBL" id="PHN08560.1"/>
    </source>
</evidence>
<reference evidence="3 4" key="1">
    <citation type="submission" date="2017-10" db="EMBL/GenBank/DDBJ databases">
        <title>The draft genome sequence of Lewinella nigricans NBRC 102662.</title>
        <authorList>
            <person name="Wang K."/>
        </authorList>
    </citation>
    <scope>NUCLEOTIDE SEQUENCE [LARGE SCALE GENOMIC DNA]</scope>
    <source>
        <strain evidence="3 4">NBRC 102662</strain>
    </source>
</reference>
<organism evidence="3 4">
    <name type="scientific">Flavilitoribacter nigricans (strain ATCC 23147 / DSM 23189 / NBRC 102662 / NCIMB 1420 / SS-2)</name>
    <name type="common">Lewinella nigricans</name>
    <dbReference type="NCBI Taxonomy" id="1122177"/>
    <lineage>
        <taxon>Bacteria</taxon>
        <taxon>Pseudomonadati</taxon>
        <taxon>Bacteroidota</taxon>
        <taxon>Saprospiria</taxon>
        <taxon>Saprospirales</taxon>
        <taxon>Lewinellaceae</taxon>
        <taxon>Flavilitoribacter</taxon>
    </lineage>
</organism>
<evidence type="ECO:0000313" key="4">
    <source>
        <dbReference type="Proteomes" id="UP000223913"/>
    </source>
</evidence>
<name>A0A2D0NJJ3_FLAN2</name>
<protein>
    <submittedName>
        <fullName evidence="3">Uncharacterized protein</fullName>
    </submittedName>
</protein>
<sequence>MLRNLILGCLVIIGLVACNSDNTSGNDGNSATTAGSTAYQGGPGSVVGPPMIPPQNDVTQRLMKDYWVFEFYVVPGDRAASRAGQGRWYKFNADGTFESGRWEDEVWGSGNWYFRTESGKNYLKLDSEVDAEDSEWEIQGITDGAMSWGGTQTYDNAGIILKALSLMTVPTREQFGFQE</sequence>
<dbReference type="EMBL" id="PDUD01000001">
    <property type="protein sequence ID" value="PHN08560.1"/>
    <property type="molecule type" value="Genomic_DNA"/>
</dbReference>
<keyword evidence="2" id="KW-0732">Signal</keyword>
<feature type="signal peptide" evidence="2">
    <location>
        <begin position="1"/>
        <end position="19"/>
    </location>
</feature>
<evidence type="ECO:0000256" key="2">
    <source>
        <dbReference type="SAM" id="SignalP"/>
    </source>
</evidence>
<feature type="chain" id="PRO_5012655052" evidence="2">
    <location>
        <begin position="20"/>
        <end position="179"/>
    </location>
</feature>
<feature type="region of interest" description="Disordered" evidence="1">
    <location>
        <begin position="25"/>
        <end position="48"/>
    </location>
</feature>
<dbReference type="AlphaFoldDB" id="A0A2D0NJJ3"/>
<dbReference type="PROSITE" id="PS51257">
    <property type="entry name" value="PROKAR_LIPOPROTEIN"/>
    <property type="match status" value="1"/>
</dbReference>
<dbReference type="OrthoDB" id="1494283at2"/>
<proteinExistence type="predicted"/>
<comment type="caution">
    <text evidence="3">The sequence shown here is derived from an EMBL/GenBank/DDBJ whole genome shotgun (WGS) entry which is preliminary data.</text>
</comment>
<dbReference type="RefSeq" id="WP_099148151.1">
    <property type="nucleotide sequence ID" value="NZ_PDUD01000001.1"/>
</dbReference>
<gene>
    <name evidence="3" type="ORF">CRP01_01215</name>
</gene>
<accession>A0A2D0NJJ3</accession>
<keyword evidence="4" id="KW-1185">Reference proteome</keyword>
<evidence type="ECO:0000256" key="1">
    <source>
        <dbReference type="SAM" id="MobiDB-lite"/>
    </source>
</evidence>
<dbReference type="Proteomes" id="UP000223913">
    <property type="component" value="Unassembled WGS sequence"/>
</dbReference>